<reference evidence="1 2" key="1">
    <citation type="submission" date="2020-08" db="EMBL/GenBank/DDBJ databases">
        <title>Genomic Encyclopedia of Type Strains, Phase IV (KMG-IV): sequencing the most valuable type-strain genomes for metagenomic binning, comparative biology and taxonomic classification.</title>
        <authorList>
            <person name="Goeker M."/>
        </authorList>
    </citation>
    <scope>NUCLEOTIDE SEQUENCE [LARGE SCALE GENOMIC DNA]</scope>
    <source>
        <strain evidence="1 2">DSM 7051</strain>
    </source>
</reference>
<evidence type="ECO:0000313" key="2">
    <source>
        <dbReference type="Proteomes" id="UP000536262"/>
    </source>
</evidence>
<dbReference type="PANTHER" id="PTHR30528">
    <property type="entry name" value="CYTOPLASMIC PROTEIN"/>
    <property type="match status" value="1"/>
</dbReference>
<sequence length="408" mass="46446">MKEKLSLPTARRIALAAQGFADPRPSGAVTRRHLQRVLGRTGLLQIDSVSAVVRAHYMPLYSRLGPYPMALLDDAMQPKKRMLFEYWAHEASLLPLETFPLLRWRMERADTEMYSGLAKFGREQAPYIEGIYRQVVDRGPIAASDIEGAKGSGGWWGWSLEKRAFEWLFWAGRITTHSRRGFERLYDLPERVLPADIYNSPALRAEDAHRELLRISAQAHGVATGTCLRDYFRLSPDDMKGRLEELVEMGELIPVRVEGWNRQAYLHAEARIPRKVQARALLAPFDPLVFERTRAEQLFDFRYRIEIYTPADKRQYGYYVLPFLLGERIVARIDLKADRPAGVLRVHAAYAEPCAPPETAAQLFEELKQMRDWLGLERIEVTPAGDLGPALSDIVGRSIALTPPHAKA</sequence>
<proteinExistence type="predicted"/>
<evidence type="ECO:0000313" key="1">
    <source>
        <dbReference type="EMBL" id="MBB6352857.1"/>
    </source>
</evidence>
<dbReference type="PANTHER" id="PTHR30528:SF0">
    <property type="entry name" value="CYTOPLASMIC PROTEIN"/>
    <property type="match status" value="1"/>
</dbReference>
<gene>
    <name evidence="1" type="ORF">GGR00_000609</name>
</gene>
<accession>A0A7X0KIU1</accession>
<dbReference type="Proteomes" id="UP000536262">
    <property type="component" value="Unassembled WGS sequence"/>
</dbReference>
<dbReference type="RefSeq" id="WP_184697788.1">
    <property type="nucleotide sequence ID" value="NZ_BAABEG010000001.1"/>
</dbReference>
<dbReference type="EMBL" id="JACHOU010000001">
    <property type="protein sequence ID" value="MBB6352857.1"/>
    <property type="molecule type" value="Genomic_DNA"/>
</dbReference>
<comment type="caution">
    <text evidence="1">The sequence shown here is derived from an EMBL/GenBank/DDBJ whole genome shotgun (WGS) entry which is preliminary data.</text>
</comment>
<protein>
    <recommendedName>
        <fullName evidence="3">Winged helix-turn-helix domain-containing protein</fullName>
    </recommendedName>
</protein>
<evidence type="ECO:0008006" key="3">
    <source>
        <dbReference type="Google" id="ProtNLM"/>
    </source>
</evidence>
<dbReference type="Pfam" id="PF06224">
    <property type="entry name" value="AlkZ-like"/>
    <property type="match status" value="1"/>
</dbReference>
<dbReference type="InterPro" id="IPR009351">
    <property type="entry name" value="AlkZ-like"/>
</dbReference>
<name>A0A7X0KIU1_9HYPH</name>
<dbReference type="AlphaFoldDB" id="A0A7X0KIU1"/>
<organism evidence="1 2">
    <name type="scientific">Aminobacter aganoensis</name>
    <dbReference type="NCBI Taxonomy" id="83264"/>
    <lineage>
        <taxon>Bacteria</taxon>
        <taxon>Pseudomonadati</taxon>
        <taxon>Pseudomonadota</taxon>
        <taxon>Alphaproteobacteria</taxon>
        <taxon>Hyphomicrobiales</taxon>
        <taxon>Phyllobacteriaceae</taxon>
        <taxon>Aminobacter</taxon>
    </lineage>
</organism>
<keyword evidence="2" id="KW-1185">Reference proteome</keyword>